<gene>
    <name evidence="8" type="ORF">HZS80_16760</name>
</gene>
<comment type="caution">
    <text evidence="8">The sequence shown here is derived from an EMBL/GenBank/DDBJ whole genome shotgun (WGS) entry which is preliminary data.</text>
</comment>
<evidence type="ECO:0000256" key="4">
    <source>
        <dbReference type="ARBA" id="ARBA00022496"/>
    </source>
</evidence>
<dbReference type="GO" id="GO:1901678">
    <property type="term" value="P:iron coordination entity transport"/>
    <property type="evidence" value="ECO:0007669"/>
    <property type="project" value="UniProtKB-ARBA"/>
</dbReference>
<dbReference type="RefSeq" id="WP_179916728.1">
    <property type="nucleotide sequence ID" value="NZ_JACCDE010000026.1"/>
</dbReference>
<organism evidence="8 9">
    <name type="scientific">Vreelandella glaciei</name>
    <dbReference type="NCBI Taxonomy" id="186761"/>
    <lineage>
        <taxon>Bacteria</taxon>
        <taxon>Pseudomonadati</taxon>
        <taxon>Pseudomonadota</taxon>
        <taxon>Gammaproteobacteria</taxon>
        <taxon>Oceanospirillales</taxon>
        <taxon>Halomonadaceae</taxon>
        <taxon>Vreelandella</taxon>
    </lineage>
</organism>
<dbReference type="PROSITE" id="PS51257">
    <property type="entry name" value="PROKAR_LIPOPROTEIN"/>
    <property type="match status" value="1"/>
</dbReference>
<dbReference type="PANTHER" id="PTHR30532">
    <property type="entry name" value="IRON III DICITRATE-BINDING PERIPLASMIC PROTEIN"/>
    <property type="match status" value="1"/>
</dbReference>
<dbReference type="CDD" id="cd01146">
    <property type="entry name" value="FhuD"/>
    <property type="match status" value="1"/>
</dbReference>
<dbReference type="GO" id="GO:0030288">
    <property type="term" value="C:outer membrane-bounded periplasmic space"/>
    <property type="evidence" value="ECO:0007669"/>
    <property type="project" value="TreeGrafter"/>
</dbReference>
<dbReference type="SUPFAM" id="SSF53807">
    <property type="entry name" value="Helical backbone' metal receptor"/>
    <property type="match status" value="1"/>
</dbReference>
<dbReference type="InterPro" id="IPR051313">
    <property type="entry name" value="Bact_iron-sidero_bind"/>
</dbReference>
<dbReference type="PROSITE" id="PS50983">
    <property type="entry name" value="FE_B12_PBP"/>
    <property type="match status" value="1"/>
</dbReference>
<evidence type="ECO:0000259" key="7">
    <source>
        <dbReference type="PROSITE" id="PS50983"/>
    </source>
</evidence>
<accession>A0A7Z0LVH1</accession>
<comment type="subcellular location">
    <subcellularLocation>
        <location evidence="1">Cell envelope</location>
    </subcellularLocation>
</comment>
<evidence type="ECO:0000256" key="5">
    <source>
        <dbReference type="ARBA" id="ARBA00022729"/>
    </source>
</evidence>
<dbReference type="EMBL" id="JACCDE010000026">
    <property type="protein sequence ID" value="NYS79344.1"/>
    <property type="molecule type" value="Genomic_DNA"/>
</dbReference>
<keyword evidence="5 6" id="KW-0732">Signal</keyword>
<keyword evidence="3" id="KW-0813">Transport</keyword>
<reference evidence="8 9" key="1">
    <citation type="journal article" date="2003" name="Extremophiles">
        <title>Halomonas glaciei sp. nov. isolated from fast ice of Adelie Land, Antarctica.</title>
        <authorList>
            <person name="Reddy G.S."/>
            <person name="Raghavan P.U."/>
            <person name="Sarita N.B."/>
            <person name="Prakash J.S."/>
            <person name="Nagesh N."/>
            <person name="Delille D."/>
            <person name="Shivaji S."/>
        </authorList>
    </citation>
    <scope>NUCLEOTIDE SEQUENCE [LARGE SCALE GENOMIC DNA]</scope>
    <source>
        <strain evidence="8 9">DD39</strain>
    </source>
</reference>
<feature type="chain" id="PRO_5031341612" evidence="6">
    <location>
        <begin position="28"/>
        <end position="331"/>
    </location>
</feature>
<dbReference type="Proteomes" id="UP000526892">
    <property type="component" value="Unassembled WGS sequence"/>
</dbReference>
<keyword evidence="9" id="KW-1185">Reference proteome</keyword>
<evidence type="ECO:0000256" key="3">
    <source>
        <dbReference type="ARBA" id="ARBA00022448"/>
    </source>
</evidence>
<feature type="signal peptide" evidence="6">
    <location>
        <begin position="1"/>
        <end position="27"/>
    </location>
</feature>
<name>A0A7Z0LVH1_9GAMM</name>
<dbReference type="AlphaFoldDB" id="A0A7Z0LVH1"/>
<evidence type="ECO:0000313" key="9">
    <source>
        <dbReference type="Proteomes" id="UP000526892"/>
    </source>
</evidence>
<evidence type="ECO:0000313" key="8">
    <source>
        <dbReference type="EMBL" id="NYS79344.1"/>
    </source>
</evidence>
<dbReference type="Pfam" id="PF01497">
    <property type="entry name" value="Peripla_BP_2"/>
    <property type="match status" value="1"/>
</dbReference>
<evidence type="ECO:0000256" key="1">
    <source>
        <dbReference type="ARBA" id="ARBA00004196"/>
    </source>
</evidence>
<evidence type="ECO:0000256" key="2">
    <source>
        <dbReference type="ARBA" id="ARBA00008814"/>
    </source>
</evidence>
<comment type="similarity">
    <text evidence="2">Belongs to the bacterial solute-binding protein 8 family.</text>
</comment>
<protein>
    <submittedName>
        <fullName evidence="8">Iron-siderophore ABC transporter substrate-binding protein</fullName>
    </submittedName>
</protein>
<sequence length="331" mass="35366">MALFHRSLSAYVALIAACSLGALPVGAQQYPLEIEHALGTTVLTEKPERVATVAWANHEVPLALGVVPVGFAAANFGDDNGNGLLPWVETRLEELNATPPALFDEGDGIDFEAVAASQPDVILAAYSGLSQADYTTLSQIAPVVAYPEGPWATDWRDMIQLNSQGMGMAEEGHALIEQLEAQIADTAANHPDLAGKTAMFVTHLDPTNLGRISFYTDNDARVRFFHDLGLVSPEVVKQNSTPGRFAGEISSELIDKLNDVDILVTYGGQPLIDQLNAHPLTSRLPVVENGAIVMLGNTPLGTAANPTPMSISWLLDDYADLLSEAARKSQQ</sequence>
<keyword evidence="4" id="KW-0406">Ion transport</keyword>
<feature type="domain" description="Fe/B12 periplasmic-binding" evidence="7">
    <location>
        <begin position="49"/>
        <end position="326"/>
    </location>
</feature>
<evidence type="ECO:0000256" key="6">
    <source>
        <dbReference type="SAM" id="SignalP"/>
    </source>
</evidence>
<keyword evidence="4" id="KW-0410">Iron transport</keyword>
<dbReference type="PANTHER" id="PTHR30532:SF24">
    <property type="entry name" value="FERRIC ENTEROBACTIN-BINDING PERIPLASMIC PROTEIN FEPB"/>
    <property type="match status" value="1"/>
</dbReference>
<proteinExistence type="inferred from homology"/>
<dbReference type="InterPro" id="IPR002491">
    <property type="entry name" value="ABC_transptr_periplasmic_BD"/>
</dbReference>
<keyword evidence="4" id="KW-0408">Iron</keyword>
<dbReference type="Gene3D" id="3.40.50.1980">
    <property type="entry name" value="Nitrogenase molybdenum iron protein domain"/>
    <property type="match status" value="2"/>
</dbReference>